<proteinExistence type="predicted"/>
<name>A0ABU4VAQ0_9PSEU</name>
<evidence type="ECO:0000313" key="2">
    <source>
        <dbReference type="Proteomes" id="UP001285352"/>
    </source>
</evidence>
<protein>
    <recommendedName>
        <fullName evidence="3">TetR family transcriptional regulator</fullName>
    </recommendedName>
</protein>
<accession>A0ABU4VAQ0</accession>
<organism evidence="1 2">
    <name type="scientific">Lentzea sokolovensis</name>
    <dbReference type="NCBI Taxonomy" id="3095429"/>
    <lineage>
        <taxon>Bacteria</taxon>
        <taxon>Bacillati</taxon>
        <taxon>Actinomycetota</taxon>
        <taxon>Actinomycetes</taxon>
        <taxon>Pseudonocardiales</taxon>
        <taxon>Pseudonocardiaceae</taxon>
        <taxon>Lentzea</taxon>
    </lineage>
</organism>
<comment type="caution">
    <text evidence="1">The sequence shown here is derived from an EMBL/GenBank/DDBJ whole genome shotgun (WGS) entry which is preliminary data.</text>
</comment>
<reference evidence="1 2" key="1">
    <citation type="submission" date="2023-11" db="EMBL/GenBank/DDBJ databases">
        <title>Lentzea sokolovensis, sp. nov., Lentzea kristufkii, sp. nov., and Lentzea miocenensis, sp. nov., rare actinobacteria from Sokolov Coal Basin, Miocene lacustrine sediment, Czech Republic.</title>
        <authorList>
            <person name="Lara A."/>
            <person name="Kotroba L."/>
            <person name="Nouioui I."/>
            <person name="Neumann-Schaal M."/>
            <person name="Mast Y."/>
            <person name="Chronakova A."/>
        </authorList>
    </citation>
    <scope>NUCLEOTIDE SEQUENCE [LARGE SCALE GENOMIC DNA]</scope>
    <source>
        <strain evidence="1 2">BCCO 10_0061</strain>
    </source>
</reference>
<reference evidence="1 2" key="2">
    <citation type="submission" date="2023-11" db="EMBL/GenBank/DDBJ databases">
        <authorList>
            <person name="Lara A.C."/>
            <person name="Chronakova A."/>
        </authorList>
    </citation>
    <scope>NUCLEOTIDE SEQUENCE [LARGE SCALE GENOMIC DNA]</scope>
    <source>
        <strain evidence="1 2">BCCO 10_0061</strain>
    </source>
</reference>
<evidence type="ECO:0008006" key="3">
    <source>
        <dbReference type="Google" id="ProtNLM"/>
    </source>
</evidence>
<dbReference type="RefSeq" id="WP_319980740.1">
    <property type="nucleotide sequence ID" value="NZ_JAXAVU010000016.1"/>
</dbReference>
<sequence length="53" mass="5651">MPSGFFATENAALIELMYTIASIINGNIVEPELLDALVETAVEQFLRGAGPLV</sequence>
<dbReference type="Proteomes" id="UP001285352">
    <property type="component" value="Unassembled WGS sequence"/>
</dbReference>
<keyword evidence="2" id="KW-1185">Reference proteome</keyword>
<dbReference type="EMBL" id="JAXAVU010000016">
    <property type="protein sequence ID" value="MDX8148769.1"/>
    <property type="molecule type" value="Genomic_DNA"/>
</dbReference>
<evidence type="ECO:0000313" key="1">
    <source>
        <dbReference type="EMBL" id="MDX8148769.1"/>
    </source>
</evidence>
<gene>
    <name evidence="1" type="ORF">SK854_42100</name>
</gene>